<keyword evidence="1" id="KW-0812">Transmembrane</keyword>
<dbReference type="InterPro" id="IPR011990">
    <property type="entry name" value="TPR-like_helical_dom_sf"/>
</dbReference>
<dbReference type="Gene3D" id="1.25.40.10">
    <property type="entry name" value="Tetratricopeptide repeat domain"/>
    <property type="match status" value="1"/>
</dbReference>
<dbReference type="RefSeq" id="WP_311372982.1">
    <property type="nucleotide sequence ID" value="NZ_JAMZMH010000010.1"/>
</dbReference>
<organism evidence="2 3">
    <name type="scientific">Actinomyces oris</name>
    <dbReference type="NCBI Taxonomy" id="544580"/>
    <lineage>
        <taxon>Bacteria</taxon>
        <taxon>Bacillati</taxon>
        <taxon>Actinomycetota</taxon>
        <taxon>Actinomycetes</taxon>
        <taxon>Actinomycetales</taxon>
        <taxon>Actinomycetaceae</taxon>
        <taxon>Actinomyces</taxon>
    </lineage>
</organism>
<dbReference type="Proteomes" id="UP001180729">
    <property type="component" value="Unassembled WGS sequence"/>
</dbReference>
<dbReference type="SUPFAM" id="SSF81901">
    <property type="entry name" value="HCP-like"/>
    <property type="match status" value="1"/>
</dbReference>
<dbReference type="Gene3D" id="1.10.287.110">
    <property type="entry name" value="DnaJ domain"/>
    <property type="match status" value="1"/>
</dbReference>
<accession>A0AAE4G333</accession>
<dbReference type="InterPro" id="IPR036869">
    <property type="entry name" value="J_dom_sf"/>
</dbReference>
<dbReference type="SUPFAM" id="SSF46565">
    <property type="entry name" value="Chaperone J-domain"/>
    <property type="match status" value="1"/>
</dbReference>
<feature type="transmembrane region" description="Helical" evidence="1">
    <location>
        <begin position="379"/>
        <end position="397"/>
    </location>
</feature>
<evidence type="ECO:0000313" key="2">
    <source>
        <dbReference type="EMBL" id="MDT0249242.1"/>
    </source>
</evidence>
<gene>
    <name evidence="2" type="ORF">RMW62_09130</name>
</gene>
<comment type="caution">
    <text evidence="2">The sequence shown here is derived from an EMBL/GenBank/DDBJ whole genome shotgun (WGS) entry which is preliminary data.</text>
</comment>
<feature type="transmembrane region" description="Helical" evidence="1">
    <location>
        <begin position="353"/>
        <end position="373"/>
    </location>
</feature>
<reference evidence="2" key="1">
    <citation type="submission" date="2022-06" db="EMBL/GenBank/DDBJ databases">
        <title>Draft Genome Sequences of Three Actinomyces oris Strains, Isolated from Healthy Human Feces.</title>
        <authorList>
            <person name="Ye Y."/>
            <person name="Liu C."/>
            <person name="Zhao J."/>
            <person name="Xu J."/>
            <person name="Huang H."/>
            <person name="Wang B."/>
            <person name="Wei J."/>
            <person name="Jing X."/>
        </authorList>
    </citation>
    <scope>NUCLEOTIDE SEQUENCE</scope>
    <source>
        <strain evidence="2">CNGBCC1803368</strain>
    </source>
</reference>
<evidence type="ECO:0000256" key="1">
    <source>
        <dbReference type="SAM" id="Phobius"/>
    </source>
</evidence>
<dbReference type="EMBL" id="JAMZMH010000010">
    <property type="protein sequence ID" value="MDT0249242.1"/>
    <property type="molecule type" value="Genomic_DNA"/>
</dbReference>
<proteinExistence type="predicted"/>
<protein>
    <submittedName>
        <fullName evidence="2">Uncharacterized protein</fullName>
    </submittedName>
</protein>
<name>A0AAE4G333_9ACTO</name>
<dbReference type="AlphaFoldDB" id="A0AAE4G333"/>
<keyword evidence="1" id="KW-0472">Membrane</keyword>
<sequence length="454" mass="51585">MAYEQTDAVVDYYEEFALHREDSTQKILKDLKKVQRQWRTLGVRSGREGKEANEKLRLIEKALQVFQSDESRRTYDESLKQVPKVIKSEKKTDWINESWKYYFVGDNGPAKIAASKARSAENDNPQCYVVSAWVELADAWGSDREKRQTYRKAKEYADESYVLDLEKEHVADVNFARGVCFAAISQHANAIECFLRALQEANPFAFCDIAWRAAISYTILKEYDKAVDICLIALKVGAEIDDDILLHKVYQSCYAALEAKCLHFHFGVDEITRAYEEKRLKESDVVNSLNDFRSMHNHIVNQNIRSHLLSKLLSFIEAHISRLELIEQRITAIKNAPSDELPNTDNLRPGEPLGVAFLLGALAIAALIAITAYSLEDTSLYVGLLVPLSGVMIYIASSTSHQQELEKYEKACRDAYETQKQARAAQGRARSLGAVEIKVLEDQLREMKADIESN</sequence>
<evidence type="ECO:0000313" key="3">
    <source>
        <dbReference type="Proteomes" id="UP001180729"/>
    </source>
</evidence>
<keyword evidence="1" id="KW-1133">Transmembrane helix</keyword>